<evidence type="ECO:0000313" key="1">
    <source>
        <dbReference type="EMBL" id="KAI0065528.1"/>
    </source>
</evidence>
<dbReference type="Proteomes" id="UP000814140">
    <property type="component" value="Unassembled WGS sequence"/>
</dbReference>
<name>A0ACB8TBK0_9AGAM</name>
<reference evidence="1" key="1">
    <citation type="submission" date="2021-03" db="EMBL/GenBank/DDBJ databases">
        <authorList>
            <consortium name="DOE Joint Genome Institute"/>
            <person name="Ahrendt S."/>
            <person name="Looney B.P."/>
            <person name="Miyauchi S."/>
            <person name="Morin E."/>
            <person name="Drula E."/>
            <person name="Courty P.E."/>
            <person name="Chicoki N."/>
            <person name="Fauchery L."/>
            <person name="Kohler A."/>
            <person name="Kuo A."/>
            <person name="Labutti K."/>
            <person name="Pangilinan J."/>
            <person name="Lipzen A."/>
            <person name="Riley R."/>
            <person name="Andreopoulos W."/>
            <person name="He G."/>
            <person name="Johnson J."/>
            <person name="Barry K.W."/>
            <person name="Grigoriev I.V."/>
            <person name="Nagy L."/>
            <person name="Hibbett D."/>
            <person name="Henrissat B."/>
            <person name="Matheny P.B."/>
            <person name="Labbe J."/>
            <person name="Martin F."/>
        </authorList>
    </citation>
    <scope>NUCLEOTIDE SEQUENCE</scope>
    <source>
        <strain evidence="1">HHB10654</strain>
    </source>
</reference>
<sequence length="137" mass="15309">MASSPRRLRSKAPPLSRLSVRPQSPLTGLNPAAPDDSDSASAPPEKVYNTRRGNQLHPAAVVGLQKRTRTEISQGAEEKRREKRARTDARDAKARGIQHLEDLGIEQLAALLDKKKREQEEEDEEEDARLHEVESNT</sequence>
<proteinExistence type="predicted"/>
<accession>A0ACB8TBK0</accession>
<reference evidence="1" key="2">
    <citation type="journal article" date="2022" name="New Phytol.">
        <title>Evolutionary transition to the ectomycorrhizal habit in the genomes of a hyperdiverse lineage of mushroom-forming fungi.</title>
        <authorList>
            <person name="Looney B."/>
            <person name="Miyauchi S."/>
            <person name="Morin E."/>
            <person name="Drula E."/>
            <person name="Courty P.E."/>
            <person name="Kohler A."/>
            <person name="Kuo A."/>
            <person name="LaButti K."/>
            <person name="Pangilinan J."/>
            <person name="Lipzen A."/>
            <person name="Riley R."/>
            <person name="Andreopoulos W."/>
            <person name="He G."/>
            <person name="Johnson J."/>
            <person name="Nolan M."/>
            <person name="Tritt A."/>
            <person name="Barry K.W."/>
            <person name="Grigoriev I.V."/>
            <person name="Nagy L.G."/>
            <person name="Hibbett D."/>
            <person name="Henrissat B."/>
            <person name="Matheny P.B."/>
            <person name="Labbe J."/>
            <person name="Martin F.M."/>
        </authorList>
    </citation>
    <scope>NUCLEOTIDE SEQUENCE</scope>
    <source>
        <strain evidence="1">HHB10654</strain>
    </source>
</reference>
<organism evidence="1 2">
    <name type="scientific">Artomyces pyxidatus</name>
    <dbReference type="NCBI Taxonomy" id="48021"/>
    <lineage>
        <taxon>Eukaryota</taxon>
        <taxon>Fungi</taxon>
        <taxon>Dikarya</taxon>
        <taxon>Basidiomycota</taxon>
        <taxon>Agaricomycotina</taxon>
        <taxon>Agaricomycetes</taxon>
        <taxon>Russulales</taxon>
        <taxon>Auriscalpiaceae</taxon>
        <taxon>Artomyces</taxon>
    </lineage>
</organism>
<comment type="caution">
    <text evidence="1">The sequence shown here is derived from an EMBL/GenBank/DDBJ whole genome shotgun (WGS) entry which is preliminary data.</text>
</comment>
<evidence type="ECO:0000313" key="2">
    <source>
        <dbReference type="Proteomes" id="UP000814140"/>
    </source>
</evidence>
<keyword evidence="2" id="KW-1185">Reference proteome</keyword>
<protein>
    <submittedName>
        <fullName evidence="1">Uncharacterized protein</fullName>
    </submittedName>
</protein>
<gene>
    <name evidence="1" type="ORF">BV25DRAFT_1821972</name>
</gene>
<dbReference type="EMBL" id="MU277195">
    <property type="protein sequence ID" value="KAI0065528.1"/>
    <property type="molecule type" value="Genomic_DNA"/>
</dbReference>